<protein>
    <recommendedName>
        <fullName evidence="5">CoA-binding domain-containing protein</fullName>
    </recommendedName>
</protein>
<dbReference type="Proteomes" id="UP000697995">
    <property type="component" value="Unassembled WGS sequence"/>
</dbReference>
<keyword evidence="7" id="KW-1185">Reference proteome</keyword>
<dbReference type="PANTHER" id="PTHR43334">
    <property type="entry name" value="ACETATE--COA LIGASE [ADP-FORMING]"/>
    <property type="match status" value="1"/>
</dbReference>
<dbReference type="SUPFAM" id="SSF51735">
    <property type="entry name" value="NAD(P)-binding Rossmann-fold domains"/>
    <property type="match status" value="1"/>
</dbReference>
<dbReference type="Gene3D" id="3.30.470.20">
    <property type="entry name" value="ATP-grasp fold, B domain"/>
    <property type="match status" value="1"/>
</dbReference>
<evidence type="ECO:0000256" key="4">
    <source>
        <dbReference type="ARBA" id="ARBA00022840"/>
    </source>
</evidence>
<dbReference type="InterPro" id="IPR032875">
    <property type="entry name" value="Succ_CoA_lig_flav_dom"/>
</dbReference>
<evidence type="ECO:0000313" key="7">
    <source>
        <dbReference type="Proteomes" id="UP000697995"/>
    </source>
</evidence>
<accession>A0ABS1D0X7</accession>
<dbReference type="InterPro" id="IPR051538">
    <property type="entry name" value="Acyl-CoA_Synth/Transferase"/>
</dbReference>
<comment type="caution">
    <text evidence="6">The sequence shown here is derived from an EMBL/GenBank/DDBJ whole genome shotgun (WGS) entry which is preliminary data.</text>
</comment>
<evidence type="ECO:0000256" key="3">
    <source>
        <dbReference type="ARBA" id="ARBA00022741"/>
    </source>
</evidence>
<dbReference type="Gene3D" id="3.40.50.261">
    <property type="entry name" value="Succinyl-CoA synthetase domains"/>
    <property type="match status" value="2"/>
</dbReference>
<organism evidence="6 7">
    <name type="scientific">Paracraurococcus ruber</name>
    <dbReference type="NCBI Taxonomy" id="77675"/>
    <lineage>
        <taxon>Bacteria</taxon>
        <taxon>Pseudomonadati</taxon>
        <taxon>Pseudomonadota</taxon>
        <taxon>Alphaproteobacteria</taxon>
        <taxon>Acetobacterales</taxon>
        <taxon>Roseomonadaceae</taxon>
        <taxon>Paracraurococcus</taxon>
    </lineage>
</organism>
<dbReference type="InterPro" id="IPR013815">
    <property type="entry name" value="ATP_grasp_subdomain_1"/>
</dbReference>
<evidence type="ECO:0000256" key="1">
    <source>
        <dbReference type="ARBA" id="ARBA00022532"/>
    </source>
</evidence>
<feature type="domain" description="CoA-binding" evidence="5">
    <location>
        <begin position="25"/>
        <end position="119"/>
    </location>
</feature>
<dbReference type="Pfam" id="PF13549">
    <property type="entry name" value="ATP-grasp_5"/>
    <property type="match status" value="1"/>
</dbReference>
<dbReference type="InterPro" id="IPR036291">
    <property type="entry name" value="NAD(P)-bd_dom_sf"/>
</dbReference>
<proteinExistence type="predicted"/>
<gene>
    <name evidence="6" type="ORF">CKO45_18960</name>
</gene>
<reference evidence="6 7" key="1">
    <citation type="journal article" date="2020" name="Microorganisms">
        <title>Osmotic Adaptation and Compatible Solute Biosynthesis of Phototrophic Bacteria as Revealed from Genome Analyses.</title>
        <authorList>
            <person name="Imhoff J.F."/>
            <person name="Rahn T."/>
            <person name="Kunzel S."/>
            <person name="Keller A."/>
            <person name="Neulinger S.C."/>
        </authorList>
    </citation>
    <scope>NUCLEOTIDE SEQUENCE [LARGE SCALE GENOMIC DNA]</scope>
    <source>
        <strain evidence="6 7">DSM 15382</strain>
    </source>
</reference>
<evidence type="ECO:0000256" key="2">
    <source>
        <dbReference type="ARBA" id="ARBA00022598"/>
    </source>
</evidence>
<keyword evidence="2" id="KW-0436">Ligase</keyword>
<keyword evidence="3" id="KW-0547">Nucleotide-binding</keyword>
<sequence>MEGTDAGRNCRGGRQGRAVSGLERLFRARSVALVGATERSIWSTAAFANFARLGFPGRVFPVSRKGGMVHGLPAAASCAAIGEPVDAALLMVPEGAIAEAFADLNAAGIRNAVVLTSGFAEIGVEGAAKQEALLAAARAEGVTLLGPNCLGFINYADRVPIWTTQPPLPVLRGGRIAVVSQSGATAGFLAGFAHRQGIGLSYQVSTGNEADVNVARVVDFLVEDEATRVIGLFLETVHDAPLLAEAARRALAAGKPIVAIKIGASETAARAAEAHTGSLVGNDRVFDAVCRQVGILRVQGIEELVFTAALLARLGPVRDRRLGLVSISGGVCEMAADQAEANGVAVPRLAEPTRDALRAVLPAFGTPNNPLDVTGGAMLDPALFARSLPAFAADPAIGMVACFMDVPDTPEEIAGYRGELVRQIAAGFRATGKPCVMLSVMSRPVTEAGRALIEETGIAYLGSGIPWGLAAIGRACAWSAWRERGLPPRVAPPAPAAARPGSEHAALAYLASRGVPVVPVTLAQSAEAAVAAAAALGGPAVLKIASPDIAHKSDVGGVLLNLAGEAAVAAGFDRIIGATQAVKPQARIDGVLVAPMRSEPGVELFVGVLRDPLWGPAIAVGLGGIWVEALRDTAIRLLPVTQAQVLEMFAELRGATLLDGYRGMPGIDRDAAAAAVACIGDAALALGPTLASLEVNPLRATATGAEALDALAIFAEEEA</sequence>
<dbReference type="Pfam" id="PF13607">
    <property type="entry name" value="Succ_CoA_lig"/>
    <property type="match status" value="1"/>
</dbReference>
<keyword evidence="1" id="KW-0816">Tricarboxylic acid cycle</keyword>
<dbReference type="EMBL" id="NRSG01000165">
    <property type="protein sequence ID" value="MBK1660313.1"/>
    <property type="molecule type" value="Genomic_DNA"/>
</dbReference>
<evidence type="ECO:0000313" key="6">
    <source>
        <dbReference type="EMBL" id="MBK1660313.1"/>
    </source>
</evidence>
<evidence type="ECO:0000259" key="5">
    <source>
        <dbReference type="SMART" id="SM00881"/>
    </source>
</evidence>
<dbReference type="PANTHER" id="PTHR43334:SF1">
    <property type="entry name" value="3-HYDROXYPROPIONATE--COA LIGASE [ADP-FORMING]"/>
    <property type="match status" value="1"/>
</dbReference>
<dbReference type="InterPro" id="IPR003781">
    <property type="entry name" value="CoA-bd"/>
</dbReference>
<dbReference type="InterPro" id="IPR016102">
    <property type="entry name" value="Succinyl-CoA_synth-like"/>
</dbReference>
<keyword evidence="4" id="KW-0067">ATP-binding</keyword>
<dbReference type="Pfam" id="PF13380">
    <property type="entry name" value="CoA_binding_2"/>
    <property type="match status" value="1"/>
</dbReference>
<dbReference type="Gene3D" id="3.40.50.720">
    <property type="entry name" value="NAD(P)-binding Rossmann-like Domain"/>
    <property type="match status" value="1"/>
</dbReference>
<dbReference type="Gene3D" id="3.30.1490.20">
    <property type="entry name" value="ATP-grasp fold, A domain"/>
    <property type="match status" value="1"/>
</dbReference>
<dbReference type="SUPFAM" id="SSF56059">
    <property type="entry name" value="Glutathione synthetase ATP-binding domain-like"/>
    <property type="match status" value="1"/>
</dbReference>
<dbReference type="SMART" id="SM00881">
    <property type="entry name" value="CoA_binding"/>
    <property type="match status" value="1"/>
</dbReference>
<name>A0ABS1D0X7_9PROT</name>
<dbReference type="SUPFAM" id="SSF52210">
    <property type="entry name" value="Succinyl-CoA synthetase domains"/>
    <property type="match status" value="2"/>
</dbReference>